<dbReference type="InterPro" id="IPR029058">
    <property type="entry name" value="AB_hydrolase_fold"/>
</dbReference>
<name>A0A4V2NKX4_9GAMM</name>
<dbReference type="Gene3D" id="3.40.50.1820">
    <property type="entry name" value="alpha/beta hydrolase"/>
    <property type="match status" value="1"/>
</dbReference>
<accession>A0A4V2NKX4</accession>
<evidence type="ECO:0000313" key="2">
    <source>
        <dbReference type="EMBL" id="TCI06452.1"/>
    </source>
</evidence>
<protein>
    <submittedName>
        <fullName evidence="2">Alpha/beta hydrolase</fullName>
    </submittedName>
</protein>
<organism evidence="2 3">
    <name type="scientific">Dyella soli</name>
    <dbReference type="NCBI Taxonomy" id="522319"/>
    <lineage>
        <taxon>Bacteria</taxon>
        <taxon>Pseudomonadati</taxon>
        <taxon>Pseudomonadota</taxon>
        <taxon>Gammaproteobacteria</taxon>
        <taxon>Lysobacterales</taxon>
        <taxon>Rhodanobacteraceae</taxon>
        <taxon>Dyella</taxon>
    </lineage>
</organism>
<dbReference type="EMBL" id="SJTG01000006">
    <property type="protein sequence ID" value="TCI06452.1"/>
    <property type="molecule type" value="Genomic_DNA"/>
</dbReference>
<feature type="domain" description="Serine aminopeptidase S33" evidence="1">
    <location>
        <begin position="117"/>
        <end position="235"/>
    </location>
</feature>
<dbReference type="SUPFAM" id="SSF53474">
    <property type="entry name" value="alpha/beta-Hydrolases"/>
    <property type="match status" value="1"/>
</dbReference>
<evidence type="ECO:0000259" key="1">
    <source>
        <dbReference type="Pfam" id="PF12146"/>
    </source>
</evidence>
<reference evidence="2 3" key="1">
    <citation type="submission" date="2019-02" db="EMBL/GenBank/DDBJ databases">
        <title>Dyella amyloliquefaciens sp. nov., isolated from forest soil.</title>
        <authorList>
            <person name="Gao Z.-H."/>
            <person name="Qiu L.-H."/>
        </authorList>
    </citation>
    <scope>NUCLEOTIDE SEQUENCE [LARGE SCALE GENOMIC DNA]</scope>
    <source>
        <strain evidence="2 3">KACC 12747</strain>
    </source>
</reference>
<dbReference type="Pfam" id="PF12146">
    <property type="entry name" value="Hydrolase_4"/>
    <property type="match status" value="1"/>
</dbReference>
<gene>
    <name evidence="2" type="ORF">EZM97_33765</name>
</gene>
<dbReference type="GO" id="GO:0016787">
    <property type="term" value="F:hydrolase activity"/>
    <property type="evidence" value="ECO:0007669"/>
    <property type="project" value="UniProtKB-KW"/>
</dbReference>
<comment type="caution">
    <text evidence="2">The sequence shown here is derived from an EMBL/GenBank/DDBJ whole genome shotgun (WGS) entry which is preliminary data.</text>
</comment>
<keyword evidence="2" id="KW-0378">Hydrolase</keyword>
<evidence type="ECO:0000313" key="3">
    <source>
        <dbReference type="Proteomes" id="UP000291822"/>
    </source>
</evidence>
<dbReference type="RefSeq" id="WP_131413191.1">
    <property type="nucleotide sequence ID" value="NZ_SJTG01000006.1"/>
</dbReference>
<dbReference type="InterPro" id="IPR022742">
    <property type="entry name" value="Hydrolase_4"/>
</dbReference>
<dbReference type="Proteomes" id="UP000291822">
    <property type="component" value="Unassembled WGS sequence"/>
</dbReference>
<dbReference type="AlphaFoldDB" id="A0A4V2NKX4"/>
<proteinExistence type="predicted"/>
<keyword evidence="3" id="KW-1185">Reference proteome</keyword>
<sequence>MVRWMLRTVKRLALLLLVVLASVVGVRAWEAWRGPPLHAWHTFEPHELTAAQLDATDWNGYIAAERAIFDEVQREVTQRLPPEDRVAINRYYADAPIYPGHFAKDWNRSYELAPDGPPVGAVVLLHGLSDSPYSLRHVGDIYRQHGFFVVALRVPGHGTVPAGLSHVQWETWLAATRLAVREARARAGPNAPLHIVGYSNGGALAMKYALDALEDPRLARPDRLILLSPMIGLTRFARFAGIAGWPAVLPAFAQAAWLDVVPEYNPFKYNSFPVNAARQAYLLTDVLQGQLRRLAQHHQLDGLAPVLAFQSVVDYTVSAPAVMHSLFAVLPENGSEIVLFDVNRDPAFDVLMRPVSSDALQKMLPRGPQRFRITVLDDRPSDDAVTETTTDPGATAPHARVLALRYPPNVFSMSHLALPFPSDDSLYGTEPDKREFFGIHLGTAVPRGERGALVLDLDTLLRITSNPFFPYISERIEEQIARPAPSRTPAAAPARP</sequence>